<feature type="region of interest" description="Disordered" evidence="1">
    <location>
        <begin position="29"/>
        <end position="101"/>
    </location>
</feature>
<gene>
    <name evidence="2" type="ORF">PODLI_1B004013</name>
</gene>
<feature type="compositionally biased region" description="Acidic residues" evidence="1">
    <location>
        <begin position="49"/>
        <end position="60"/>
    </location>
</feature>
<proteinExistence type="predicted"/>
<keyword evidence="3" id="KW-1185">Reference proteome</keyword>
<protein>
    <submittedName>
        <fullName evidence="2">Uncharacterized protein</fullName>
    </submittedName>
</protein>
<reference evidence="2" key="1">
    <citation type="submission" date="2022-12" db="EMBL/GenBank/DDBJ databases">
        <authorList>
            <person name="Alioto T."/>
            <person name="Alioto T."/>
            <person name="Gomez Garrido J."/>
        </authorList>
    </citation>
    <scope>NUCLEOTIDE SEQUENCE</scope>
</reference>
<evidence type="ECO:0000256" key="1">
    <source>
        <dbReference type="SAM" id="MobiDB-lite"/>
    </source>
</evidence>
<name>A0AA35NYF4_9SAUR</name>
<evidence type="ECO:0000313" key="3">
    <source>
        <dbReference type="Proteomes" id="UP001178461"/>
    </source>
</evidence>
<evidence type="ECO:0000313" key="2">
    <source>
        <dbReference type="EMBL" id="CAI5768354.1"/>
    </source>
</evidence>
<organism evidence="2 3">
    <name type="scientific">Podarcis lilfordi</name>
    <name type="common">Lilford's wall lizard</name>
    <dbReference type="NCBI Taxonomy" id="74358"/>
    <lineage>
        <taxon>Eukaryota</taxon>
        <taxon>Metazoa</taxon>
        <taxon>Chordata</taxon>
        <taxon>Craniata</taxon>
        <taxon>Vertebrata</taxon>
        <taxon>Euteleostomi</taxon>
        <taxon>Lepidosauria</taxon>
        <taxon>Squamata</taxon>
        <taxon>Bifurcata</taxon>
        <taxon>Unidentata</taxon>
        <taxon>Episquamata</taxon>
        <taxon>Laterata</taxon>
        <taxon>Lacertibaenia</taxon>
        <taxon>Lacertidae</taxon>
        <taxon>Podarcis</taxon>
    </lineage>
</organism>
<feature type="compositionally biased region" description="Basic and acidic residues" evidence="1">
    <location>
        <begin position="92"/>
        <end position="101"/>
    </location>
</feature>
<dbReference type="AlphaFoldDB" id="A0AA35NYF4"/>
<dbReference type="Proteomes" id="UP001178461">
    <property type="component" value="Chromosome 2"/>
</dbReference>
<accession>A0AA35NYF4</accession>
<sequence>MMTDTNTVRLTRRVEYNAKWENVGIFQCYSDDSEESEDKQQQNPTPTDEGSESETDSDGSEDLKSAKVSLRPSEGSDRELEEPLSTIGHFSPKKEEESVEDLRLIHRSERATRGKPPERFADEFAKVAKAVTAVNSSKKVFEPSNFQEIQALDSKDAEPMVNVP</sequence>
<dbReference type="EMBL" id="OX395127">
    <property type="protein sequence ID" value="CAI5768354.1"/>
    <property type="molecule type" value="Genomic_DNA"/>
</dbReference>